<comment type="caution">
    <text evidence="4">The sequence shown here is derived from an EMBL/GenBank/DDBJ whole genome shotgun (WGS) entry which is preliminary data.</text>
</comment>
<evidence type="ECO:0000256" key="3">
    <source>
        <dbReference type="SAM" id="SignalP"/>
    </source>
</evidence>
<dbReference type="PANTHER" id="PTHR38360:SF1">
    <property type="entry name" value="F12P19.7"/>
    <property type="match status" value="1"/>
</dbReference>
<feature type="region of interest" description="Disordered" evidence="1">
    <location>
        <begin position="468"/>
        <end position="488"/>
    </location>
</feature>
<dbReference type="EMBL" id="QEAQ01000041">
    <property type="protein sequence ID" value="TPX58120.1"/>
    <property type="molecule type" value="Genomic_DNA"/>
</dbReference>
<evidence type="ECO:0000313" key="5">
    <source>
        <dbReference type="Proteomes" id="UP000318582"/>
    </source>
</evidence>
<feature type="chain" id="PRO_5021197622" evidence="3">
    <location>
        <begin position="20"/>
        <end position="488"/>
    </location>
</feature>
<dbReference type="AlphaFoldDB" id="A0A507E4U1"/>
<keyword evidence="5" id="KW-1185">Reference proteome</keyword>
<keyword evidence="2" id="KW-0472">Membrane</keyword>
<keyword evidence="2" id="KW-1133">Transmembrane helix</keyword>
<keyword evidence="3" id="KW-0732">Signal</keyword>
<keyword evidence="2" id="KW-0812">Transmembrane</keyword>
<feature type="transmembrane region" description="Helical" evidence="2">
    <location>
        <begin position="429"/>
        <end position="451"/>
    </location>
</feature>
<name>A0A507E4U1_9FUNG</name>
<gene>
    <name evidence="4" type="ORF">PhCBS80983_g03356</name>
</gene>
<organism evidence="4 5">
    <name type="scientific">Powellomyces hirtus</name>
    <dbReference type="NCBI Taxonomy" id="109895"/>
    <lineage>
        <taxon>Eukaryota</taxon>
        <taxon>Fungi</taxon>
        <taxon>Fungi incertae sedis</taxon>
        <taxon>Chytridiomycota</taxon>
        <taxon>Chytridiomycota incertae sedis</taxon>
        <taxon>Chytridiomycetes</taxon>
        <taxon>Spizellomycetales</taxon>
        <taxon>Powellomycetaceae</taxon>
        <taxon>Powellomyces</taxon>
    </lineage>
</organism>
<proteinExistence type="predicted"/>
<dbReference type="PANTHER" id="PTHR38360">
    <property type="entry name" value="OS03G0120000 PROTEIN"/>
    <property type="match status" value="1"/>
</dbReference>
<protein>
    <submittedName>
        <fullName evidence="4">Uncharacterized protein</fullName>
    </submittedName>
</protein>
<evidence type="ECO:0000256" key="1">
    <source>
        <dbReference type="SAM" id="MobiDB-lite"/>
    </source>
</evidence>
<evidence type="ECO:0000256" key="2">
    <source>
        <dbReference type="SAM" id="Phobius"/>
    </source>
</evidence>
<accession>A0A507E4U1</accession>
<reference evidence="4 5" key="1">
    <citation type="journal article" date="2019" name="Sci. Rep.">
        <title>Comparative genomics of chytrid fungi reveal insights into the obligate biotrophic and pathogenic lifestyle of Synchytrium endobioticum.</title>
        <authorList>
            <person name="van de Vossenberg B.T.L.H."/>
            <person name="Warris S."/>
            <person name="Nguyen H.D.T."/>
            <person name="van Gent-Pelzer M.P.E."/>
            <person name="Joly D.L."/>
            <person name="van de Geest H.C."/>
            <person name="Bonants P.J.M."/>
            <person name="Smith D.S."/>
            <person name="Levesque C.A."/>
            <person name="van der Lee T.A.J."/>
        </authorList>
    </citation>
    <scope>NUCLEOTIDE SEQUENCE [LARGE SCALE GENOMIC DNA]</scope>
    <source>
        <strain evidence="4 5">CBS 809.83</strain>
    </source>
</reference>
<evidence type="ECO:0000313" key="4">
    <source>
        <dbReference type="EMBL" id="TPX58120.1"/>
    </source>
</evidence>
<sequence length="488" mass="53104">MHFWRTAVALISALALGVASQTCAGGPIQNGEFKEGRNYFENVSDKMGILSYAKNFDVTYHKAYKIVTVRNPSLSPIKFILHLCNSPKPTEEGVSTTIAVPVTKVAIADSDIYSSAYIEALYVTSPCLLKQLADNQTQVYGDGAILTGSANVGFGAASPPGSPGTVFIRTEEAIRAEASPLARAEWLKFFALFYNGEDAANALFTQVEKLYSCQSAFAKVSKSTKRVAWLRAENLNKPADKFESYDEAYTSTLISDAGMEPLKLPPASSRDKTIEVLKQTDMLVEDTYIGVMSNYSWNTLSELYVADPRDTLAFPFVGTKGLDSLVFKPDRWRTIFGVDNYIYHHWAQPDVLLNDFLFASEYNVRLNRHGRWFRAVAAGDEEVAIGADKCSPDDPAATLVFPPGLDCSAHVVQKPGAGLSTGGSHGGSAAGITIAVVLAAALGVVIFIFRFDIMDKFHAFKEGRMGHGGDPIDSWSRTKGRNGAIELQ</sequence>
<dbReference type="STRING" id="109895.A0A507E4U1"/>
<dbReference type="Proteomes" id="UP000318582">
    <property type="component" value="Unassembled WGS sequence"/>
</dbReference>
<feature type="signal peptide" evidence="3">
    <location>
        <begin position="1"/>
        <end position="19"/>
    </location>
</feature>